<dbReference type="OrthoDB" id="3486565at2759"/>
<comment type="caution">
    <text evidence="1">The sequence shown here is derived from an EMBL/GenBank/DDBJ whole genome shotgun (WGS) entry which is preliminary data.</text>
</comment>
<accession>A0A9W8Y7E8</accession>
<dbReference type="Proteomes" id="UP001140560">
    <property type="component" value="Unassembled WGS sequence"/>
</dbReference>
<proteinExistence type="predicted"/>
<dbReference type="AlphaFoldDB" id="A0A9W8Y7E8"/>
<dbReference type="PANTHER" id="PTHR33112:SF13">
    <property type="entry name" value="HETEROKARYON INCOMPATIBILITY DOMAIN-CONTAINING PROTEIN"/>
    <property type="match status" value="1"/>
</dbReference>
<evidence type="ECO:0000313" key="2">
    <source>
        <dbReference type="Proteomes" id="UP001140560"/>
    </source>
</evidence>
<protein>
    <recommendedName>
        <fullName evidence="3">Heterokaryon incompatibility protein</fullName>
    </recommendedName>
</protein>
<evidence type="ECO:0008006" key="3">
    <source>
        <dbReference type="Google" id="ProtNLM"/>
    </source>
</evidence>
<keyword evidence="2" id="KW-1185">Reference proteome</keyword>
<dbReference type="EMBL" id="JAPEUY010000009">
    <property type="protein sequence ID" value="KAJ4369988.1"/>
    <property type="molecule type" value="Genomic_DNA"/>
</dbReference>
<sequence>MGSLSWTKNRETYVGGHYLLSDTENIKDEKSHIKQEWPAFVTAYTTLKLTYTKDRFPALAGLARFTRKRRDVAHIPSGRYLAGLWEEQLASDMAWSVGKSVSRYRKEGNHGVILPFDEGRQSPIASRPRPEEYIAPSWSWASVLDVVNFAPFEYTQTLCKILQAEVEPLGSDEYGQLKGGKLIIQGRLLQSAYAFASNKHRLKDAIGTRTHVFGARDEGMVFWPDYDITAEGRGKVDGATPLYIMPLVSRPVLGRGADAEFRLKFYPGSTKVETVYLVLRRVVSKDIQVFERIGWAEYTGSSKVPDMKKAKDMKFVLV</sequence>
<evidence type="ECO:0000313" key="1">
    <source>
        <dbReference type="EMBL" id="KAJ4369988.1"/>
    </source>
</evidence>
<gene>
    <name evidence="1" type="ORF">N0V83_005752</name>
</gene>
<dbReference type="PANTHER" id="PTHR33112">
    <property type="entry name" value="DOMAIN PROTEIN, PUTATIVE-RELATED"/>
    <property type="match status" value="1"/>
</dbReference>
<organism evidence="1 2">
    <name type="scientific">Neocucurbitaria cava</name>
    <dbReference type="NCBI Taxonomy" id="798079"/>
    <lineage>
        <taxon>Eukaryota</taxon>
        <taxon>Fungi</taxon>
        <taxon>Dikarya</taxon>
        <taxon>Ascomycota</taxon>
        <taxon>Pezizomycotina</taxon>
        <taxon>Dothideomycetes</taxon>
        <taxon>Pleosporomycetidae</taxon>
        <taxon>Pleosporales</taxon>
        <taxon>Pleosporineae</taxon>
        <taxon>Cucurbitariaceae</taxon>
        <taxon>Neocucurbitaria</taxon>
    </lineage>
</organism>
<name>A0A9W8Y7E8_9PLEO</name>
<reference evidence="1" key="1">
    <citation type="submission" date="2022-10" db="EMBL/GenBank/DDBJ databases">
        <title>Tapping the CABI collections for fungal endophytes: first genome assemblies for Collariella, Neodidymelliopsis, Ascochyta clinopodiicola, Didymella pomorum, Didymosphaeria variabile, Neocosmospora piperis and Neocucurbitaria cava.</title>
        <authorList>
            <person name="Hill R."/>
        </authorList>
    </citation>
    <scope>NUCLEOTIDE SEQUENCE</scope>
    <source>
        <strain evidence="1">IMI 356814</strain>
    </source>
</reference>